<feature type="active site" description="Charge relay system" evidence="6">
    <location>
        <position position="262"/>
    </location>
</feature>
<evidence type="ECO:0000259" key="8">
    <source>
        <dbReference type="Pfam" id="PF17676"/>
    </source>
</evidence>
<dbReference type="Pfam" id="PF17676">
    <property type="entry name" value="Peptidase_S66C"/>
    <property type="match status" value="1"/>
</dbReference>
<evidence type="ECO:0000313" key="11">
    <source>
        <dbReference type="Proteomes" id="UP001200334"/>
    </source>
</evidence>
<dbReference type="SUPFAM" id="SSF52317">
    <property type="entry name" value="Class I glutamine amidotransferase-like"/>
    <property type="match status" value="1"/>
</dbReference>
<dbReference type="GO" id="GO:0008236">
    <property type="term" value="F:serine-type peptidase activity"/>
    <property type="evidence" value="ECO:0007669"/>
    <property type="project" value="UniProtKB-KW"/>
</dbReference>
<dbReference type="InterPro" id="IPR040449">
    <property type="entry name" value="Peptidase_S66_N"/>
</dbReference>
<dbReference type="Gene3D" id="3.50.30.60">
    <property type="entry name" value="LD-carboxypeptidase A C-terminal domain-like"/>
    <property type="match status" value="1"/>
</dbReference>
<evidence type="ECO:0000256" key="1">
    <source>
        <dbReference type="ARBA" id="ARBA00010233"/>
    </source>
</evidence>
<reference evidence="9" key="1">
    <citation type="submission" date="2018-07" db="EMBL/GenBank/DDBJ databases">
        <authorList>
            <person name="Somerville V."/>
        </authorList>
    </citation>
    <scope>NUCLEOTIDE SEQUENCE</scope>
    <source>
        <strain evidence="9">NWC_2_2</strain>
    </source>
</reference>
<evidence type="ECO:0000259" key="7">
    <source>
        <dbReference type="Pfam" id="PF02016"/>
    </source>
</evidence>
<dbReference type="PIRSF" id="PIRSF028757">
    <property type="entry name" value="LD-carboxypeptidase"/>
    <property type="match status" value="1"/>
</dbReference>
<reference evidence="10 11" key="2">
    <citation type="submission" date="2021-12" db="EMBL/GenBank/DDBJ databases">
        <title>Antimicrobial susceptibility of Lactobacillus delbrueckii subsp. lactis obtained from milk products and other habitats.</title>
        <authorList>
            <person name="Shani N."/>
        </authorList>
    </citation>
    <scope>NUCLEOTIDE SEQUENCE [LARGE SCALE GENOMIC DNA]</scope>
    <source>
        <strain evidence="10 11">FAM 21755</strain>
    </source>
</reference>
<name>A0A3G6JDL4_LACDL</name>
<dbReference type="Pfam" id="PF02016">
    <property type="entry name" value="Peptidase_S66"/>
    <property type="match status" value="1"/>
</dbReference>
<organism evidence="9">
    <name type="scientific">Lactobacillus delbrueckii subsp. lactis</name>
    <dbReference type="NCBI Taxonomy" id="29397"/>
    <lineage>
        <taxon>Bacteria</taxon>
        <taxon>Bacillati</taxon>
        <taxon>Bacillota</taxon>
        <taxon>Bacilli</taxon>
        <taxon>Lactobacillales</taxon>
        <taxon>Lactobacillaceae</taxon>
        <taxon>Lactobacillus</taxon>
    </lineage>
</organism>
<feature type="active site" description="Charge relay system" evidence="6">
    <location>
        <position position="195"/>
    </location>
</feature>
<feature type="active site" description="Nucleophile" evidence="6">
    <location>
        <position position="101"/>
    </location>
</feature>
<dbReference type="PANTHER" id="PTHR30237:SF2">
    <property type="entry name" value="MUREIN TETRAPEPTIDE CARBOXYPEPTIDASE"/>
    <property type="match status" value="1"/>
</dbReference>
<proteinExistence type="inferred from homology"/>
<dbReference type="EMBL" id="JAJNUY010000032">
    <property type="protein sequence ID" value="MCD5563891.1"/>
    <property type="molecule type" value="Genomic_DNA"/>
</dbReference>
<evidence type="ECO:0000256" key="4">
    <source>
        <dbReference type="ARBA" id="ARBA00022801"/>
    </source>
</evidence>
<dbReference type="SUPFAM" id="SSF141986">
    <property type="entry name" value="LD-carboxypeptidase A C-terminal domain-like"/>
    <property type="match status" value="1"/>
</dbReference>
<evidence type="ECO:0000313" key="10">
    <source>
        <dbReference type="EMBL" id="MCD5563891.1"/>
    </source>
</evidence>
<protein>
    <submittedName>
        <fullName evidence="9">LD-carboxypeptidase</fullName>
    </submittedName>
</protein>
<dbReference type="InterPro" id="IPR027461">
    <property type="entry name" value="Carboxypeptidase_A_C_sf"/>
</dbReference>
<keyword evidence="4" id="KW-0378">Hydrolase</keyword>
<comment type="similarity">
    <text evidence="1">Belongs to the peptidase S66 family.</text>
</comment>
<dbReference type="GO" id="GO:0006508">
    <property type="term" value="P:proteolysis"/>
    <property type="evidence" value="ECO:0007669"/>
    <property type="project" value="UniProtKB-KW"/>
</dbReference>
<keyword evidence="3" id="KW-0645">Protease</keyword>
<dbReference type="InterPro" id="IPR040921">
    <property type="entry name" value="Peptidase_S66C"/>
</dbReference>
<dbReference type="EMBL" id="CP031023">
    <property type="protein sequence ID" value="AZA16079.1"/>
    <property type="molecule type" value="Genomic_DNA"/>
</dbReference>
<accession>A0A3G6JDL4</accession>
<keyword evidence="2 9" id="KW-0121">Carboxypeptidase</keyword>
<gene>
    <name evidence="9" type="ORF">DQL93_05655</name>
    <name evidence="10" type="ORF">LOB85_07200</name>
</gene>
<evidence type="ECO:0000256" key="5">
    <source>
        <dbReference type="ARBA" id="ARBA00022825"/>
    </source>
</evidence>
<dbReference type="RefSeq" id="WP_130183474.1">
    <property type="nucleotide sequence ID" value="NZ_CP046131.1"/>
</dbReference>
<dbReference type="AlphaFoldDB" id="A0A3G6JDL4"/>
<evidence type="ECO:0000256" key="3">
    <source>
        <dbReference type="ARBA" id="ARBA00022670"/>
    </source>
</evidence>
<dbReference type="InterPro" id="IPR003507">
    <property type="entry name" value="S66_fam"/>
</dbReference>
<keyword evidence="5" id="KW-0720">Serine protease</keyword>
<feature type="domain" description="LD-carboxypeptidase N-terminal" evidence="7">
    <location>
        <begin position="4"/>
        <end position="113"/>
    </location>
</feature>
<dbReference type="InterPro" id="IPR027478">
    <property type="entry name" value="LdcA_N"/>
</dbReference>
<dbReference type="GO" id="GO:0004180">
    <property type="term" value="F:carboxypeptidase activity"/>
    <property type="evidence" value="ECO:0007669"/>
    <property type="project" value="UniProtKB-KW"/>
</dbReference>
<dbReference type="InterPro" id="IPR029062">
    <property type="entry name" value="Class_I_gatase-like"/>
</dbReference>
<dbReference type="PANTHER" id="PTHR30237">
    <property type="entry name" value="MURAMOYLTETRAPEPTIDE CARBOXYPEPTIDASE"/>
    <property type="match status" value="1"/>
</dbReference>
<dbReference type="Gene3D" id="3.40.50.10740">
    <property type="entry name" value="Class I glutamine amidotransferase-like"/>
    <property type="match status" value="1"/>
</dbReference>
<sequence length="282" mass="31064">MMKVALVGCSNPLKAAYRPVVDQLVKILEDRGLEIVVSQFLTDDTLIGRGEKRARELESFFLDPEMAHIFDISGGDLANTVLGHLDLDQIKDSQAVFYGYSDLTTILTALAKNGNEAVNFQLRNCLVNKDLLKSGYFDRLLAGKEAAKELDELEVTFVRGSEMAGPVYGGNLRCLLKLAGTPYWPDFTGSILLLEAYRGQPELVASLLEQCWETGIFNQISGVLLGTFSELDKLKESQLPAEILLDLLPANLPIAKTEFIGHRPDAKAIRLGQECVFKEVGV</sequence>
<evidence type="ECO:0000256" key="2">
    <source>
        <dbReference type="ARBA" id="ARBA00022645"/>
    </source>
</evidence>
<evidence type="ECO:0000313" key="9">
    <source>
        <dbReference type="EMBL" id="AZA16079.1"/>
    </source>
</evidence>
<dbReference type="Proteomes" id="UP001200334">
    <property type="component" value="Unassembled WGS sequence"/>
</dbReference>
<feature type="domain" description="LD-carboxypeptidase C-terminal" evidence="8">
    <location>
        <begin position="165"/>
        <end position="275"/>
    </location>
</feature>
<evidence type="ECO:0000256" key="6">
    <source>
        <dbReference type="PIRSR" id="PIRSR028757-1"/>
    </source>
</evidence>